<keyword evidence="5" id="KW-0067">ATP-binding</keyword>
<evidence type="ECO:0000313" key="8">
    <source>
        <dbReference type="EMBL" id="OQD97271.1"/>
    </source>
</evidence>
<reference evidence="9" key="1">
    <citation type="journal article" date="2017" name="Nat. Microbiol.">
        <title>Global analysis of biosynthetic gene clusters reveals vast potential of secondary metabolite production in Penicillium species.</title>
        <authorList>
            <person name="Nielsen J.C."/>
            <person name="Grijseels S."/>
            <person name="Prigent S."/>
            <person name="Ji B."/>
            <person name="Dainat J."/>
            <person name="Nielsen K.F."/>
            <person name="Frisvad J.C."/>
            <person name="Workman M."/>
            <person name="Nielsen J."/>
        </authorList>
    </citation>
    <scope>NUCLEOTIDE SEQUENCE [LARGE SCALE GENOMIC DNA]</scope>
    <source>
        <strain evidence="9">IBT 29486</strain>
    </source>
</reference>
<feature type="domain" description="AMP-dependent synthetase/ligase" evidence="6">
    <location>
        <begin position="23"/>
        <end position="398"/>
    </location>
</feature>
<evidence type="ECO:0000256" key="1">
    <source>
        <dbReference type="ARBA" id="ARBA00005179"/>
    </source>
</evidence>
<gene>
    <name evidence="8" type="ORF">PENVUL_c084G02424</name>
</gene>
<dbReference type="InterPro" id="IPR025110">
    <property type="entry name" value="AMP-bd_C"/>
</dbReference>
<keyword evidence="3" id="KW-0436">Ligase</keyword>
<evidence type="ECO:0000313" key="9">
    <source>
        <dbReference type="Proteomes" id="UP000191518"/>
    </source>
</evidence>
<evidence type="ECO:0000256" key="2">
    <source>
        <dbReference type="ARBA" id="ARBA00006432"/>
    </source>
</evidence>
<dbReference type="PANTHER" id="PTHR24096">
    <property type="entry name" value="LONG-CHAIN-FATTY-ACID--COA LIGASE"/>
    <property type="match status" value="1"/>
</dbReference>
<evidence type="ECO:0000259" key="6">
    <source>
        <dbReference type="Pfam" id="PF00501"/>
    </source>
</evidence>
<dbReference type="SUPFAM" id="SSF56801">
    <property type="entry name" value="Acetyl-CoA synthetase-like"/>
    <property type="match status" value="1"/>
</dbReference>
<dbReference type="Pfam" id="PF00501">
    <property type="entry name" value="AMP-binding"/>
    <property type="match status" value="1"/>
</dbReference>
<evidence type="ECO:0000256" key="5">
    <source>
        <dbReference type="ARBA" id="ARBA00022840"/>
    </source>
</evidence>
<dbReference type="AlphaFoldDB" id="A0A1V6R7F6"/>
<evidence type="ECO:0000256" key="3">
    <source>
        <dbReference type="ARBA" id="ARBA00022598"/>
    </source>
</evidence>
<dbReference type="EMBL" id="MDYP01000084">
    <property type="protein sequence ID" value="OQD97271.1"/>
    <property type="molecule type" value="Genomic_DNA"/>
</dbReference>
<comment type="caution">
    <text evidence="8">The sequence shown here is derived from an EMBL/GenBank/DDBJ whole genome shotgun (WGS) entry which is preliminary data.</text>
</comment>
<sequence>MDIVSFAFSGPATHADQPPIYIDAENPSRSLSEAPFRHLVRSLIAGFKAHGIEHGDTVLVQLDNAVIHSALLLGIIGAGGVYMGCSPSSPRHEFDHFVSLVEPRLILTVASALPVVRDVCTIKGIPLGQICLVDDRCVDHLVSFARNQVDNPQATSPVRDEGVPFGLGDLVSFGQSDWMRIDDEATAKITPAAMFSTSGTSGLPKAAIRTHYTIISHHQTVHYDVPYPVTRLMVLPMSHSFGDFWSNLFPIRYGHPLYVMPRFDLSKFLNVVHCYNITETYLVPAMVHILNQSTLPVRESLSSLFYIGVSGAPIDAHSLQRCQELLNPQASIGQLWGMTEVGVVFQNRYGNQRYPGSIGKLLDNYDIRLIRSDDGTTIDMECTPGELYVRGPGIMLAYKGRDNATDDGGWFRTGDIAYCEDEHYHIVGRTKELIKVRGYSVAPAEIEAVLLKDPRVHDTMVIGITLPDGSTEVPRAYVVCARGLARPTADEISALALNNLASYKALDGGVVFVESLPRTAIGKPHRSKLSELDAQRTKIAALLSPSHALC</sequence>
<dbReference type="GO" id="GO:0016405">
    <property type="term" value="F:CoA-ligase activity"/>
    <property type="evidence" value="ECO:0007669"/>
    <property type="project" value="TreeGrafter"/>
</dbReference>
<dbReference type="GO" id="GO:0019748">
    <property type="term" value="P:secondary metabolic process"/>
    <property type="evidence" value="ECO:0007669"/>
    <property type="project" value="TreeGrafter"/>
</dbReference>
<dbReference type="Proteomes" id="UP000191518">
    <property type="component" value="Unassembled WGS sequence"/>
</dbReference>
<accession>A0A1V6R7F6</accession>
<dbReference type="OrthoDB" id="6509636at2759"/>
<dbReference type="Gene3D" id="3.40.50.12780">
    <property type="entry name" value="N-terminal domain of ligase-like"/>
    <property type="match status" value="1"/>
</dbReference>
<evidence type="ECO:0000259" key="7">
    <source>
        <dbReference type="Pfam" id="PF13193"/>
    </source>
</evidence>
<dbReference type="Gene3D" id="3.30.300.30">
    <property type="match status" value="1"/>
</dbReference>
<dbReference type="PANTHER" id="PTHR24096:SF317">
    <property type="entry name" value="ADENYLATE-FORMING ENZYME AFEA"/>
    <property type="match status" value="1"/>
</dbReference>
<keyword evidence="9" id="KW-1185">Reference proteome</keyword>
<evidence type="ECO:0008006" key="10">
    <source>
        <dbReference type="Google" id="ProtNLM"/>
    </source>
</evidence>
<evidence type="ECO:0000256" key="4">
    <source>
        <dbReference type="ARBA" id="ARBA00022741"/>
    </source>
</evidence>
<dbReference type="STRING" id="29845.A0A1V6R7F6"/>
<comment type="similarity">
    <text evidence="2">Belongs to the ATP-dependent AMP-binding enzyme family.</text>
</comment>
<comment type="pathway">
    <text evidence="1">Secondary metabolite biosynthesis.</text>
</comment>
<keyword evidence="4" id="KW-0547">Nucleotide-binding</keyword>
<name>A0A1V6R7F6_9EURO</name>
<protein>
    <recommendedName>
        <fullName evidence="10">AMP-dependent synthetase/ligase domain-containing protein</fullName>
    </recommendedName>
</protein>
<dbReference type="GO" id="GO:0005524">
    <property type="term" value="F:ATP binding"/>
    <property type="evidence" value="ECO:0007669"/>
    <property type="project" value="UniProtKB-KW"/>
</dbReference>
<feature type="domain" description="AMP-binding enzyme C-terminal" evidence="7">
    <location>
        <begin position="445"/>
        <end position="523"/>
    </location>
</feature>
<dbReference type="InterPro" id="IPR045851">
    <property type="entry name" value="AMP-bd_C_sf"/>
</dbReference>
<dbReference type="InterPro" id="IPR000873">
    <property type="entry name" value="AMP-dep_synth/lig_dom"/>
</dbReference>
<proteinExistence type="inferred from homology"/>
<organism evidence="8 9">
    <name type="scientific">Penicillium vulpinum</name>
    <dbReference type="NCBI Taxonomy" id="29845"/>
    <lineage>
        <taxon>Eukaryota</taxon>
        <taxon>Fungi</taxon>
        <taxon>Dikarya</taxon>
        <taxon>Ascomycota</taxon>
        <taxon>Pezizomycotina</taxon>
        <taxon>Eurotiomycetes</taxon>
        <taxon>Eurotiomycetidae</taxon>
        <taxon>Eurotiales</taxon>
        <taxon>Aspergillaceae</taxon>
        <taxon>Penicillium</taxon>
    </lineage>
</organism>
<dbReference type="Pfam" id="PF13193">
    <property type="entry name" value="AMP-binding_C"/>
    <property type="match status" value="1"/>
</dbReference>
<dbReference type="InterPro" id="IPR042099">
    <property type="entry name" value="ANL_N_sf"/>
</dbReference>